<dbReference type="PIRSF" id="PIRSF006247">
    <property type="entry name" value="TrkH"/>
    <property type="match status" value="1"/>
</dbReference>
<evidence type="ECO:0000313" key="16">
    <source>
        <dbReference type="Proteomes" id="UP000321201"/>
    </source>
</evidence>
<dbReference type="AlphaFoldDB" id="A0A5C7EPQ7"/>
<comment type="similarity">
    <text evidence="2 12">Belongs to the TrkH potassium transport family.</text>
</comment>
<keyword evidence="4 12" id="KW-1003">Cell membrane</keyword>
<feature type="binding site" evidence="13">
    <location>
        <position position="318"/>
    </location>
    <ligand>
        <name>K(+)</name>
        <dbReference type="ChEBI" id="CHEBI:29103"/>
    </ligand>
</feature>
<keyword evidence="6 12" id="KW-0633">Potassium transport</keyword>
<keyword evidence="10 12" id="KW-0406">Ion transport</keyword>
<proteinExistence type="inferred from homology"/>
<feature type="transmembrane region" description="Helical" evidence="14">
    <location>
        <begin position="228"/>
        <end position="253"/>
    </location>
</feature>
<dbReference type="PANTHER" id="PTHR32024:SF2">
    <property type="entry name" value="TRK SYSTEM POTASSIUM UPTAKE PROTEIN TRKG-RELATED"/>
    <property type="match status" value="1"/>
</dbReference>
<evidence type="ECO:0000313" key="15">
    <source>
        <dbReference type="EMBL" id="TXF13406.1"/>
    </source>
</evidence>
<feature type="binding site" evidence="13">
    <location>
        <position position="220"/>
    </location>
    <ligand>
        <name>K(+)</name>
        <dbReference type="ChEBI" id="CHEBI:29103"/>
    </ligand>
</feature>
<feature type="binding site" evidence="13">
    <location>
        <position position="221"/>
    </location>
    <ligand>
        <name>K(+)</name>
        <dbReference type="ChEBI" id="CHEBI:29103"/>
    </ligand>
</feature>
<evidence type="ECO:0000256" key="13">
    <source>
        <dbReference type="PIRSR" id="PIRSR006247-1"/>
    </source>
</evidence>
<keyword evidence="13" id="KW-0479">Metal-binding</keyword>
<feature type="transmembrane region" description="Helical" evidence="14">
    <location>
        <begin position="186"/>
        <end position="208"/>
    </location>
</feature>
<comment type="function">
    <text evidence="12">Low-affinity potassium transport system. Interacts with Trk system potassium uptake protein TrkA.</text>
</comment>
<feature type="transmembrane region" description="Helical" evidence="14">
    <location>
        <begin position="7"/>
        <end position="32"/>
    </location>
</feature>
<feature type="binding site" evidence="13">
    <location>
        <position position="112"/>
    </location>
    <ligand>
        <name>K(+)</name>
        <dbReference type="ChEBI" id="CHEBI:29103"/>
    </ligand>
</feature>
<keyword evidence="9 14" id="KW-1133">Transmembrane helix</keyword>
<reference evidence="15 16" key="1">
    <citation type="submission" date="2019-08" db="EMBL/GenBank/DDBJ databases">
        <title>Pelomicrobium methylotrophicum gen. nov., sp. nov. a moderately thermophilic, facultatively anaerobic, lithoautotrophic and methylotrophic bacterium isolated from a terrestrial mud volcano.</title>
        <authorList>
            <person name="Slobodkina G.B."/>
            <person name="Merkel A.Y."/>
            <person name="Slobodkin A.I."/>
        </authorList>
    </citation>
    <scope>NUCLEOTIDE SEQUENCE [LARGE SCALE GENOMIC DNA]</scope>
    <source>
        <strain evidence="15 16">SM250</strain>
    </source>
</reference>
<keyword evidence="3 12" id="KW-0813">Transport</keyword>
<evidence type="ECO:0000256" key="2">
    <source>
        <dbReference type="ARBA" id="ARBA00009137"/>
    </source>
</evidence>
<comment type="subcellular location">
    <subcellularLocation>
        <location evidence="1 12">Cell inner membrane</location>
        <topology evidence="1 12">Multi-pass membrane protein</topology>
    </subcellularLocation>
</comment>
<evidence type="ECO:0000256" key="3">
    <source>
        <dbReference type="ARBA" id="ARBA00022448"/>
    </source>
</evidence>
<dbReference type="GO" id="GO:0015379">
    <property type="term" value="F:potassium:chloride symporter activity"/>
    <property type="evidence" value="ECO:0007669"/>
    <property type="project" value="InterPro"/>
</dbReference>
<evidence type="ECO:0000256" key="14">
    <source>
        <dbReference type="SAM" id="Phobius"/>
    </source>
</evidence>
<feature type="binding site" evidence="13">
    <location>
        <position position="435"/>
    </location>
    <ligand>
        <name>K(+)</name>
        <dbReference type="ChEBI" id="CHEBI:29103"/>
    </ligand>
</feature>
<dbReference type="Pfam" id="PF02386">
    <property type="entry name" value="TrkH"/>
    <property type="match status" value="1"/>
</dbReference>
<evidence type="ECO:0000256" key="10">
    <source>
        <dbReference type="ARBA" id="ARBA00023065"/>
    </source>
</evidence>
<keyword evidence="11 12" id="KW-0472">Membrane</keyword>
<protein>
    <recommendedName>
        <fullName evidence="12">Trk system potassium uptake protein</fullName>
    </recommendedName>
</protein>
<dbReference type="FunCoup" id="A0A5C7EPQ7">
    <property type="interactions" value="148"/>
</dbReference>
<dbReference type="GO" id="GO:0005886">
    <property type="term" value="C:plasma membrane"/>
    <property type="evidence" value="ECO:0007669"/>
    <property type="project" value="UniProtKB-SubCell"/>
</dbReference>
<dbReference type="RefSeq" id="WP_147798580.1">
    <property type="nucleotide sequence ID" value="NZ_VPFL01000002.1"/>
</dbReference>
<dbReference type="InterPro" id="IPR004772">
    <property type="entry name" value="TrkH"/>
</dbReference>
<dbReference type="EMBL" id="VPFL01000002">
    <property type="protein sequence ID" value="TXF13406.1"/>
    <property type="molecule type" value="Genomic_DNA"/>
</dbReference>
<dbReference type="PANTHER" id="PTHR32024">
    <property type="entry name" value="TRK SYSTEM POTASSIUM UPTAKE PROTEIN TRKG-RELATED"/>
    <property type="match status" value="1"/>
</dbReference>
<feature type="transmembrane region" description="Helical" evidence="14">
    <location>
        <begin position="455"/>
        <end position="478"/>
    </location>
</feature>
<evidence type="ECO:0000256" key="5">
    <source>
        <dbReference type="ARBA" id="ARBA00022519"/>
    </source>
</evidence>
<dbReference type="InterPro" id="IPR003445">
    <property type="entry name" value="Cat_transpt"/>
</dbReference>
<keyword evidence="16" id="KW-1185">Reference proteome</keyword>
<evidence type="ECO:0000256" key="7">
    <source>
        <dbReference type="ARBA" id="ARBA00022692"/>
    </source>
</evidence>
<evidence type="ECO:0000256" key="12">
    <source>
        <dbReference type="PIRNR" id="PIRNR006247"/>
    </source>
</evidence>
<organism evidence="15 16">
    <name type="scientific">Pelomicrobium methylotrophicum</name>
    <dbReference type="NCBI Taxonomy" id="2602750"/>
    <lineage>
        <taxon>Bacteria</taxon>
        <taxon>Pseudomonadati</taxon>
        <taxon>Pseudomonadota</taxon>
        <taxon>Hydrogenophilia</taxon>
        <taxon>Hydrogenophilia incertae sedis</taxon>
        <taxon>Pelomicrobium</taxon>
    </lineage>
</organism>
<evidence type="ECO:0000256" key="8">
    <source>
        <dbReference type="ARBA" id="ARBA00022958"/>
    </source>
</evidence>
<dbReference type="GO" id="GO:0046872">
    <property type="term" value="F:metal ion binding"/>
    <property type="evidence" value="ECO:0007669"/>
    <property type="project" value="UniProtKB-KW"/>
</dbReference>
<feature type="transmembrane region" description="Helical" evidence="14">
    <location>
        <begin position="70"/>
        <end position="93"/>
    </location>
</feature>
<feature type="transmembrane region" description="Helical" evidence="14">
    <location>
        <begin position="274"/>
        <end position="294"/>
    </location>
</feature>
<keyword evidence="5 12" id="KW-0997">Cell inner membrane</keyword>
<feature type="binding site" evidence="13">
    <location>
        <position position="319"/>
    </location>
    <ligand>
        <name>K(+)</name>
        <dbReference type="ChEBI" id="CHEBI:29103"/>
    </ligand>
</feature>
<dbReference type="OrthoDB" id="9810952at2"/>
<keyword evidence="8 12" id="KW-0630">Potassium</keyword>
<accession>A0A5C7EPQ7</accession>
<dbReference type="Proteomes" id="UP000321201">
    <property type="component" value="Unassembled WGS sequence"/>
</dbReference>
<feature type="transmembrane region" description="Helical" evidence="14">
    <location>
        <begin position="134"/>
        <end position="153"/>
    </location>
</feature>
<keyword evidence="7 14" id="KW-0812">Transmembrane</keyword>
<name>A0A5C7EPQ7_9PROT</name>
<feature type="binding site" evidence="13">
    <location>
        <position position="111"/>
    </location>
    <ligand>
        <name>K(+)</name>
        <dbReference type="ChEBI" id="CHEBI:29103"/>
    </ligand>
</feature>
<evidence type="ECO:0000256" key="4">
    <source>
        <dbReference type="ARBA" id="ARBA00022475"/>
    </source>
</evidence>
<evidence type="ECO:0000256" key="1">
    <source>
        <dbReference type="ARBA" id="ARBA00004429"/>
    </source>
</evidence>
<sequence>MKRLLAVSYVLSLVIVIFGLTMLFPMAVSVLYGDDALFAFKQGLSICLVLGAAMWLATRRFQRELQVRDGFLLVALAWLALPAVAAIPFMLYFPDLSFTDAYFEAVSGLTTTGATIFQGLDTFPPSINIWRGELQWLGGMGILVLAVAILPLLGVGGSQIFKAETPGPMKDTKLTPRITETARGLWQVYFILTLACIGALKLAGMSWLDAVMHAFTTLSLGGFSTHDASYGYFDSPLVEAVTIVFMLLAGLNFGSHFLAFRRLSLVPYRSDPELGWYFLVLAASCAGIALYLWLHGTYADFGTALRYATFNTVSMATTTGYASTDYNQWPIFAPLWMLFLSSFTSCSGSTGSGIKMVRALLLYKQVVREMTRIIHPQAIVPVKLGGNVVPNNVIYAVLAFSFLWMASVVAMTLLLSASGLEIVSAFTAVIACITNTGPGLNEVGPATNYASLTDFQTWVCSFATVLGRLELFTLFILLNPGFWRK</sequence>
<dbReference type="InParanoid" id="A0A5C7EPQ7"/>
<evidence type="ECO:0000256" key="9">
    <source>
        <dbReference type="ARBA" id="ARBA00022989"/>
    </source>
</evidence>
<feature type="transmembrane region" description="Helical" evidence="14">
    <location>
        <begin position="38"/>
        <end position="58"/>
    </location>
</feature>
<comment type="caution">
    <text evidence="15">The sequence shown here is derived from an EMBL/GenBank/DDBJ whole genome shotgun (WGS) entry which is preliminary data.</text>
</comment>
<evidence type="ECO:0000256" key="11">
    <source>
        <dbReference type="ARBA" id="ARBA00023136"/>
    </source>
</evidence>
<gene>
    <name evidence="15" type="ORF">FR698_02400</name>
</gene>
<evidence type="ECO:0000256" key="6">
    <source>
        <dbReference type="ARBA" id="ARBA00022538"/>
    </source>
</evidence>
<feature type="transmembrane region" description="Helical" evidence="14">
    <location>
        <begin position="393"/>
        <end position="415"/>
    </location>
</feature>